<evidence type="ECO:0000313" key="4">
    <source>
        <dbReference type="EMBL" id="QBB71346.1"/>
    </source>
</evidence>
<evidence type="ECO:0000256" key="2">
    <source>
        <dbReference type="ARBA" id="ARBA00022803"/>
    </source>
</evidence>
<feature type="transmembrane region" description="Helical" evidence="3">
    <location>
        <begin position="118"/>
        <end position="140"/>
    </location>
</feature>
<evidence type="ECO:0008006" key="6">
    <source>
        <dbReference type="Google" id="ProtNLM"/>
    </source>
</evidence>
<protein>
    <recommendedName>
        <fullName evidence="6">Glycosyltransferase RgtA/B/C/D-like domain-containing protein</fullName>
    </recommendedName>
</protein>
<reference evidence="4 5" key="1">
    <citation type="submission" date="2019-01" db="EMBL/GenBank/DDBJ databases">
        <title>Pseudolysobacter antarctica gen. nov., sp. nov., isolated from Fildes Peninsula, Antarctica.</title>
        <authorList>
            <person name="Wei Z."/>
            <person name="Peng F."/>
        </authorList>
    </citation>
    <scope>NUCLEOTIDE SEQUENCE [LARGE SCALE GENOMIC DNA]</scope>
    <source>
        <strain evidence="4 5">AQ6-296</strain>
    </source>
</reference>
<keyword evidence="3" id="KW-0472">Membrane</keyword>
<feature type="transmembrane region" description="Helical" evidence="3">
    <location>
        <begin position="351"/>
        <end position="370"/>
    </location>
</feature>
<keyword evidence="1" id="KW-0677">Repeat</keyword>
<keyword evidence="2" id="KW-0802">TPR repeat</keyword>
<dbReference type="KEGG" id="xbc:ELE36_13840"/>
<accession>A0A411HLE0</accession>
<name>A0A411HLE0_9GAMM</name>
<keyword evidence="5" id="KW-1185">Reference proteome</keyword>
<feature type="transmembrane region" description="Helical" evidence="3">
    <location>
        <begin position="275"/>
        <end position="295"/>
    </location>
</feature>
<feature type="transmembrane region" description="Helical" evidence="3">
    <location>
        <begin position="12"/>
        <end position="31"/>
    </location>
</feature>
<organism evidence="4 5">
    <name type="scientific">Pseudolysobacter antarcticus</name>
    <dbReference type="NCBI Taxonomy" id="2511995"/>
    <lineage>
        <taxon>Bacteria</taxon>
        <taxon>Pseudomonadati</taxon>
        <taxon>Pseudomonadota</taxon>
        <taxon>Gammaproteobacteria</taxon>
        <taxon>Lysobacterales</taxon>
        <taxon>Rhodanobacteraceae</taxon>
        <taxon>Pseudolysobacter</taxon>
    </lineage>
</organism>
<feature type="transmembrane region" description="Helical" evidence="3">
    <location>
        <begin position="169"/>
        <end position="201"/>
    </location>
</feature>
<dbReference type="OrthoDB" id="7061461at2"/>
<dbReference type="PANTHER" id="PTHR44227">
    <property type="match status" value="1"/>
</dbReference>
<proteinExistence type="predicted"/>
<evidence type="ECO:0000313" key="5">
    <source>
        <dbReference type="Proteomes" id="UP000291562"/>
    </source>
</evidence>
<feature type="transmembrane region" description="Helical" evidence="3">
    <location>
        <begin position="382"/>
        <end position="400"/>
    </location>
</feature>
<dbReference type="InterPro" id="IPR052346">
    <property type="entry name" value="O-mannosyl-transferase_TMTC"/>
</dbReference>
<dbReference type="RefSeq" id="WP_129834258.1">
    <property type="nucleotide sequence ID" value="NZ_CP035704.1"/>
</dbReference>
<feature type="transmembrane region" description="Helical" evidence="3">
    <location>
        <begin position="307"/>
        <end position="331"/>
    </location>
</feature>
<keyword evidence="3" id="KW-0812">Transmembrane</keyword>
<sequence>MTTTTFYPERFSRLLAGLALCAITALVYWPALRSYFVFDDFTLVTYSRLLRNPLLPFVQEHFPGSPYFRPLGMALWWLSVQCFGNAIKPQYAINLLLHIAVTLVLWRLLRTLTSHRLLAWLVALLFAVHPIAIGTSLWLADRFDLLGALFGFAALRAAYRYRSAAKLRYLLLTLMLLLLALAAKETSLVMIGAIGIVWIWPRADSQRYWSGEVRASALLLAVGIGWFGWRAWMVGFSPSGSLVSDAPLLQVIANGAMRWGEDFLRYLVAWARLPLVAQIVFTVAALVVIAASIKAATHTRLVLRSEFTLKIVSALILIVLAALIQAPMALVWPQQIAASLDAKFTAVHSRLFYFSLAGAAILAAVLLDRLIGTDPGAVKVRMRMFCAGGAMLIALSWGFASHQLAHDYRRDSRALQPLAEAATLAVEQATLPTQHCQIYLLNIGPEWGLAFKSIADEVVKALLRDISRAQHCLIQSEYTPWLHLLAQTSVTPASVAPMLPIYRNGLQVPWLDIGGVQVAYLNLFPSTDARELRDALFFSYRQGHFEDISAAVRAGEYVVHFTCARSGRQCVCPGDGCPAGNPLPP</sequence>
<dbReference type="EMBL" id="CP035704">
    <property type="protein sequence ID" value="QBB71346.1"/>
    <property type="molecule type" value="Genomic_DNA"/>
</dbReference>
<feature type="transmembrane region" description="Helical" evidence="3">
    <location>
        <begin position="213"/>
        <end position="232"/>
    </location>
</feature>
<evidence type="ECO:0000256" key="3">
    <source>
        <dbReference type="SAM" id="Phobius"/>
    </source>
</evidence>
<evidence type="ECO:0000256" key="1">
    <source>
        <dbReference type="ARBA" id="ARBA00022737"/>
    </source>
</evidence>
<keyword evidence="3" id="KW-1133">Transmembrane helix</keyword>
<gene>
    <name evidence="4" type="ORF">ELE36_13840</name>
</gene>
<dbReference type="PANTHER" id="PTHR44227:SF3">
    <property type="entry name" value="PROTEIN O-MANNOSYL-TRANSFERASE TMTC4"/>
    <property type="match status" value="1"/>
</dbReference>
<dbReference type="AlphaFoldDB" id="A0A411HLE0"/>
<dbReference type="Proteomes" id="UP000291562">
    <property type="component" value="Chromosome"/>
</dbReference>
<feature type="transmembrane region" description="Helical" evidence="3">
    <location>
        <begin position="91"/>
        <end position="109"/>
    </location>
</feature>